<dbReference type="Proteomes" id="UP000887565">
    <property type="component" value="Unplaced"/>
</dbReference>
<organism evidence="2 3">
    <name type="scientific">Romanomermis culicivorax</name>
    <name type="common">Nematode worm</name>
    <dbReference type="NCBI Taxonomy" id="13658"/>
    <lineage>
        <taxon>Eukaryota</taxon>
        <taxon>Metazoa</taxon>
        <taxon>Ecdysozoa</taxon>
        <taxon>Nematoda</taxon>
        <taxon>Enoplea</taxon>
        <taxon>Dorylaimia</taxon>
        <taxon>Mermithida</taxon>
        <taxon>Mermithoidea</taxon>
        <taxon>Mermithidae</taxon>
        <taxon>Romanomermis</taxon>
    </lineage>
</organism>
<feature type="compositionally biased region" description="Acidic residues" evidence="1">
    <location>
        <begin position="29"/>
        <end position="45"/>
    </location>
</feature>
<keyword evidence="2" id="KW-1185">Reference proteome</keyword>
<evidence type="ECO:0000313" key="3">
    <source>
        <dbReference type="WBParaSite" id="nRc.2.0.1.t47917-RA"/>
    </source>
</evidence>
<feature type="compositionally biased region" description="Polar residues" evidence="1">
    <location>
        <begin position="72"/>
        <end position="82"/>
    </location>
</feature>
<protein>
    <submittedName>
        <fullName evidence="3">Uncharacterized protein</fullName>
    </submittedName>
</protein>
<dbReference type="WBParaSite" id="nRc.2.0.1.t47917-RA">
    <property type="protein sequence ID" value="nRc.2.0.1.t47917-RA"/>
    <property type="gene ID" value="nRc.2.0.1.g47917"/>
</dbReference>
<proteinExistence type="predicted"/>
<reference evidence="3" key="1">
    <citation type="submission" date="2022-11" db="UniProtKB">
        <authorList>
            <consortium name="WormBaseParasite"/>
        </authorList>
    </citation>
    <scope>IDENTIFICATION</scope>
</reference>
<evidence type="ECO:0000256" key="1">
    <source>
        <dbReference type="SAM" id="MobiDB-lite"/>
    </source>
</evidence>
<name>A0A915LAP5_ROMCU</name>
<feature type="region of interest" description="Disordered" evidence="1">
    <location>
        <begin position="21"/>
        <end position="82"/>
    </location>
</feature>
<evidence type="ECO:0000313" key="2">
    <source>
        <dbReference type="Proteomes" id="UP000887565"/>
    </source>
</evidence>
<accession>A0A915LAP5</accession>
<sequence length="82" mass="9130">MQSVPPAPAVLPAKVKQLLPKIRNSDSESSLEEDVEEEEEGEILESEGQTSENKDSMEVKTQQQAVEEEKIQTQTDEAVTKM</sequence>
<dbReference type="AlphaFoldDB" id="A0A915LAP5"/>